<dbReference type="Pfam" id="PF03279">
    <property type="entry name" value="Lip_A_acyltrans"/>
    <property type="match status" value="1"/>
</dbReference>
<proteinExistence type="predicted"/>
<gene>
    <name evidence="8" type="ORF">EDB95_0530</name>
</gene>
<dbReference type="CDD" id="cd07984">
    <property type="entry name" value="LPLAT_LABLAT-like"/>
    <property type="match status" value="1"/>
</dbReference>
<keyword evidence="4 8" id="KW-0808">Transferase</keyword>
<dbReference type="RefSeq" id="WP_133990281.1">
    <property type="nucleotide sequence ID" value="NZ_SODV01000001.1"/>
</dbReference>
<protein>
    <submittedName>
        <fullName evidence="8">KDO2-lipid IV(A) lauroyltransferase</fullName>
    </submittedName>
</protein>
<evidence type="ECO:0000313" key="8">
    <source>
        <dbReference type="EMBL" id="TDW99520.1"/>
    </source>
</evidence>
<keyword evidence="7" id="KW-1133">Transmembrane helix</keyword>
<feature type="transmembrane region" description="Helical" evidence="7">
    <location>
        <begin position="6"/>
        <end position="35"/>
    </location>
</feature>
<dbReference type="EMBL" id="SODV01000001">
    <property type="protein sequence ID" value="TDW99520.1"/>
    <property type="molecule type" value="Genomic_DNA"/>
</dbReference>
<dbReference type="InterPro" id="IPR004960">
    <property type="entry name" value="LipA_acyltrans"/>
</dbReference>
<keyword evidence="6" id="KW-0012">Acyltransferase</keyword>
<name>A0A4R8DQW7_9BACT</name>
<comment type="subcellular location">
    <subcellularLocation>
        <location evidence="1">Cell inner membrane</location>
    </subcellularLocation>
</comment>
<evidence type="ECO:0000313" key="9">
    <source>
        <dbReference type="Proteomes" id="UP000294498"/>
    </source>
</evidence>
<evidence type="ECO:0000256" key="3">
    <source>
        <dbReference type="ARBA" id="ARBA00022519"/>
    </source>
</evidence>
<dbReference type="GO" id="GO:0009247">
    <property type="term" value="P:glycolipid biosynthetic process"/>
    <property type="evidence" value="ECO:0007669"/>
    <property type="project" value="UniProtKB-ARBA"/>
</dbReference>
<keyword evidence="7" id="KW-0812">Transmembrane</keyword>
<accession>A0A4R8DQW7</accession>
<dbReference type="AlphaFoldDB" id="A0A4R8DQW7"/>
<comment type="caution">
    <text evidence="8">The sequence shown here is derived from an EMBL/GenBank/DDBJ whole genome shotgun (WGS) entry which is preliminary data.</text>
</comment>
<dbReference type="PANTHER" id="PTHR30606">
    <property type="entry name" value="LIPID A BIOSYNTHESIS LAUROYL ACYLTRANSFERASE"/>
    <property type="match status" value="1"/>
</dbReference>
<evidence type="ECO:0000256" key="6">
    <source>
        <dbReference type="ARBA" id="ARBA00023315"/>
    </source>
</evidence>
<evidence type="ECO:0000256" key="4">
    <source>
        <dbReference type="ARBA" id="ARBA00022679"/>
    </source>
</evidence>
<dbReference type="OrthoDB" id="9801955at2"/>
<reference evidence="8 9" key="1">
    <citation type="submission" date="2019-03" db="EMBL/GenBank/DDBJ databases">
        <title>Genomic Encyclopedia of Type Strains, Phase IV (KMG-IV): sequencing the most valuable type-strain genomes for metagenomic binning, comparative biology and taxonomic classification.</title>
        <authorList>
            <person name="Goeker M."/>
        </authorList>
    </citation>
    <scope>NUCLEOTIDE SEQUENCE [LARGE SCALE GENOMIC DNA]</scope>
    <source>
        <strain evidence="8 9">DSM 100059</strain>
    </source>
</reference>
<keyword evidence="3" id="KW-0997">Cell inner membrane</keyword>
<dbReference type="GO" id="GO:0005886">
    <property type="term" value="C:plasma membrane"/>
    <property type="evidence" value="ECO:0007669"/>
    <property type="project" value="UniProtKB-SubCell"/>
</dbReference>
<sequence length="305" mass="35888">MYYLLYAFVYGLSLLPFWFIYGVADVLFVLVYWVFGYRKKIVLDNLSHAFPSLSERERARIARKFYRNLIDNFLESVKLLTISNRQLSKRFVCDYGLMERLYAEGKSCQLHLGHVFNWEYANADFSSKTQFSFLVVYMPIGSKAVDRLFRGLRERFGTILLPATDMKNAMVPYRNKQYVLTLVAEQNPGNPENSYWCSFLGRPAPFVKGPERGARLNNIPAVFVSIRKPRRGYYTASLSIGADEPRSLPEGELTLRFVRFMEKEIREQPEIWLWSHRRWKWSYKDEYERLRIDLQRGASAANDNI</sequence>
<evidence type="ECO:0000256" key="7">
    <source>
        <dbReference type="SAM" id="Phobius"/>
    </source>
</evidence>
<evidence type="ECO:0000256" key="5">
    <source>
        <dbReference type="ARBA" id="ARBA00023136"/>
    </source>
</evidence>
<keyword evidence="2" id="KW-1003">Cell membrane</keyword>
<organism evidence="8 9">
    <name type="scientific">Dinghuibacter silviterrae</name>
    <dbReference type="NCBI Taxonomy" id="1539049"/>
    <lineage>
        <taxon>Bacteria</taxon>
        <taxon>Pseudomonadati</taxon>
        <taxon>Bacteroidota</taxon>
        <taxon>Chitinophagia</taxon>
        <taxon>Chitinophagales</taxon>
        <taxon>Chitinophagaceae</taxon>
        <taxon>Dinghuibacter</taxon>
    </lineage>
</organism>
<dbReference type="PANTHER" id="PTHR30606:SF10">
    <property type="entry name" value="PHOSPHATIDYLINOSITOL MANNOSIDE ACYLTRANSFERASE"/>
    <property type="match status" value="1"/>
</dbReference>
<evidence type="ECO:0000256" key="1">
    <source>
        <dbReference type="ARBA" id="ARBA00004533"/>
    </source>
</evidence>
<keyword evidence="9" id="KW-1185">Reference proteome</keyword>
<dbReference type="GO" id="GO:0016746">
    <property type="term" value="F:acyltransferase activity"/>
    <property type="evidence" value="ECO:0007669"/>
    <property type="project" value="UniProtKB-KW"/>
</dbReference>
<keyword evidence="5 7" id="KW-0472">Membrane</keyword>
<evidence type="ECO:0000256" key="2">
    <source>
        <dbReference type="ARBA" id="ARBA00022475"/>
    </source>
</evidence>
<dbReference type="Proteomes" id="UP000294498">
    <property type="component" value="Unassembled WGS sequence"/>
</dbReference>